<gene>
    <name evidence="1" type="ORF">ACFP3V_04965</name>
</gene>
<protein>
    <submittedName>
        <fullName evidence="1">Alpha/beta hydrolase</fullName>
    </submittedName>
</protein>
<dbReference type="SUPFAM" id="SSF53474">
    <property type="entry name" value="alpha/beta-Hydrolases"/>
    <property type="match status" value="1"/>
</dbReference>
<dbReference type="PANTHER" id="PTHR48098">
    <property type="entry name" value="ENTEROCHELIN ESTERASE-RELATED"/>
    <property type="match status" value="1"/>
</dbReference>
<keyword evidence="2" id="KW-1185">Reference proteome</keyword>
<proteinExistence type="predicted"/>
<sequence length="374" mass="40070">MGLTSRKLELLAAVLALAAVVATVWLWPRLAGRNWRALLGRSVVLLLGQALTLSAVALATNDWGGFYSSWGDLLGTDRGGIEFNAHASAHEPVRILGAKPVPLMLKNVPPGGSGGVVQQVTILGGRTGIVQSAYVYLPPQYFQPGYAHRTFPTVVVLTGYPGSPQNLISRMKVHTVAAQAIYRKQMQPAVLVLTRPSVALPRDTECQDVPGGPQARTFLAQDLRRAIAARYRVGTSARSWGVLGYSTGGYCALALAMRDAGAYTAAASLSGDYAVRTDATTGDLFHGDARLRRQADLLWRLRNLPMPPVSVLVASSHSGEADYRATRAFIAAARPPLNVASLFLPSGGHNFDTWSRELPTALVWTANQLRAGPR</sequence>
<dbReference type="InterPro" id="IPR050583">
    <property type="entry name" value="Mycobacterial_A85_antigen"/>
</dbReference>
<reference evidence="2" key="1">
    <citation type="journal article" date="2019" name="Int. J. Syst. Evol. Microbiol.">
        <title>The Global Catalogue of Microorganisms (GCM) 10K type strain sequencing project: providing services to taxonomists for standard genome sequencing and annotation.</title>
        <authorList>
            <consortium name="The Broad Institute Genomics Platform"/>
            <consortium name="The Broad Institute Genome Sequencing Center for Infectious Disease"/>
            <person name="Wu L."/>
            <person name="Ma J."/>
        </authorList>
    </citation>
    <scope>NUCLEOTIDE SEQUENCE [LARGE SCALE GENOMIC DNA]</scope>
    <source>
        <strain evidence="2">JCM 4816</strain>
    </source>
</reference>
<dbReference type="Proteomes" id="UP001596174">
    <property type="component" value="Unassembled WGS sequence"/>
</dbReference>
<dbReference type="GO" id="GO:0016787">
    <property type="term" value="F:hydrolase activity"/>
    <property type="evidence" value="ECO:0007669"/>
    <property type="project" value="UniProtKB-KW"/>
</dbReference>
<comment type="caution">
    <text evidence="1">The sequence shown here is derived from an EMBL/GenBank/DDBJ whole genome shotgun (WGS) entry which is preliminary data.</text>
</comment>
<dbReference type="InterPro" id="IPR029058">
    <property type="entry name" value="AB_hydrolase_fold"/>
</dbReference>
<dbReference type="EMBL" id="JBHSQJ010000014">
    <property type="protein sequence ID" value="MFC5906570.1"/>
    <property type="molecule type" value="Genomic_DNA"/>
</dbReference>
<name>A0ABW1FVP6_9ACTN</name>
<dbReference type="Pfam" id="PF00756">
    <property type="entry name" value="Esterase"/>
    <property type="match status" value="1"/>
</dbReference>
<evidence type="ECO:0000313" key="2">
    <source>
        <dbReference type="Proteomes" id="UP001596174"/>
    </source>
</evidence>
<dbReference type="RefSeq" id="WP_380580115.1">
    <property type="nucleotide sequence ID" value="NZ_JBHSQJ010000014.1"/>
</dbReference>
<keyword evidence="1" id="KW-0378">Hydrolase</keyword>
<dbReference type="Gene3D" id="3.40.50.1820">
    <property type="entry name" value="alpha/beta hydrolase"/>
    <property type="match status" value="1"/>
</dbReference>
<dbReference type="PANTHER" id="PTHR48098:SF1">
    <property type="entry name" value="DIACYLGLYCEROL ACYLTRANSFERASE_MYCOLYLTRANSFERASE AG85A"/>
    <property type="match status" value="1"/>
</dbReference>
<accession>A0ABW1FVP6</accession>
<organism evidence="1 2">
    <name type="scientific">Streptacidiphilus monticola</name>
    <dbReference type="NCBI Taxonomy" id="2161674"/>
    <lineage>
        <taxon>Bacteria</taxon>
        <taxon>Bacillati</taxon>
        <taxon>Actinomycetota</taxon>
        <taxon>Actinomycetes</taxon>
        <taxon>Kitasatosporales</taxon>
        <taxon>Streptomycetaceae</taxon>
        <taxon>Streptacidiphilus</taxon>
    </lineage>
</organism>
<evidence type="ECO:0000313" key="1">
    <source>
        <dbReference type="EMBL" id="MFC5906570.1"/>
    </source>
</evidence>
<dbReference type="InterPro" id="IPR000801">
    <property type="entry name" value="Esterase-like"/>
</dbReference>